<dbReference type="Pfam" id="PF13460">
    <property type="entry name" value="NAD_binding_10"/>
    <property type="match status" value="1"/>
</dbReference>
<evidence type="ECO:0000313" key="2">
    <source>
        <dbReference type="EMBL" id="CEE01181.1"/>
    </source>
</evidence>
<dbReference type="Proteomes" id="UP000040576">
    <property type="component" value="Unassembled WGS sequence"/>
</dbReference>
<dbReference type="InterPro" id="IPR016040">
    <property type="entry name" value="NAD(P)-bd_dom"/>
</dbReference>
<dbReference type="EMBL" id="CCRF01000044">
    <property type="protein sequence ID" value="CEE01181.1"/>
    <property type="molecule type" value="Genomic_DNA"/>
</dbReference>
<proteinExistence type="predicted"/>
<dbReference type="CDD" id="cd05243">
    <property type="entry name" value="SDR_a5"/>
    <property type="match status" value="1"/>
</dbReference>
<dbReference type="AlphaFoldDB" id="A0A090ISX2"/>
<organism evidence="2 3">
    <name type="scientific">Caldibacillus thermoamylovorans</name>
    <dbReference type="NCBI Taxonomy" id="35841"/>
    <lineage>
        <taxon>Bacteria</taxon>
        <taxon>Bacillati</taxon>
        <taxon>Bacillota</taxon>
        <taxon>Bacilli</taxon>
        <taxon>Bacillales</taxon>
        <taxon>Bacillaceae</taxon>
        <taxon>Caldibacillus</taxon>
    </lineage>
</organism>
<evidence type="ECO:0000259" key="1">
    <source>
        <dbReference type="Pfam" id="PF13460"/>
    </source>
</evidence>
<dbReference type="GO" id="GO:0016829">
    <property type="term" value="F:lyase activity"/>
    <property type="evidence" value="ECO:0007669"/>
    <property type="project" value="UniProtKB-KW"/>
</dbReference>
<dbReference type="EC" id="4.-.-.-" evidence="2"/>
<dbReference type="PANTHER" id="PTHR15020:SF50">
    <property type="entry name" value="UPF0659 PROTEIN YMR090W"/>
    <property type="match status" value="1"/>
</dbReference>
<sequence length="215" mass="23276">MKVFLIGANGQVGRHIVNLLQMSNEHSIKAMVRNEQQAETFKQSGVDSVVANLESNVDDLAKAMEGCDAVIFSAGSGSKTGPDKTLLVDLDGAVKSMEAAEKVGANRYVMVSAIQAHNRESWIDSPIKPYMVAKHYADRMLVSSSLNYTIVRPGALLNEPGTGKVQLAENLQRGAIPREDVAKTVVAVLNEDSTFRRSFDIISGDTTIEEALKNL</sequence>
<protein>
    <submittedName>
        <fullName evidence="2">Putative sugar epimerase YhfK</fullName>
        <ecNumber evidence="2">4.-.-.-</ecNumber>
    </submittedName>
</protein>
<feature type="domain" description="NAD(P)-binding" evidence="1">
    <location>
        <begin position="7"/>
        <end position="191"/>
    </location>
</feature>
<dbReference type="Gene3D" id="3.40.50.720">
    <property type="entry name" value="NAD(P)-binding Rossmann-like Domain"/>
    <property type="match status" value="1"/>
</dbReference>
<keyword evidence="2" id="KW-0456">Lyase</keyword>
<accession>A0A090ISX2</accession>
<evidence type="ECO:0000313" key="3">
    <source>
        <dbReference type="Proteomes" id="UP000040576"/>
    </source>
</evidence>
<dbReference type="GeneID" id="92960504"/>
<keyword evidence="3" id="KW-1185">Reference proteome</keyword>
<reference evidence="2 3" key="1">
    <citation type="submission" date="2014-07" db="EMBL/GenBank/DDBJ databases">
        <authorList>
            <person name="Wibberg Daniel"/>
        </authorList>
    </citation>
    <scope>NUCLEOTIDE SEQUENCE [LARGE SCALE GENOMIC DNA]</scope>
</reference>
<name>A0A090ISX2_9BACI</name>
<dbReference type="PANTHER" id="PTHR15020">
    <property type="entry name" value="FLAVIN REDUCTASE-RELATED"/>
    <property type="match status" value="1"/>
</dbReference>
<dbReference type="RefSeq" id="WP_034769354.1">
    <property type="nucleotide sequence ID" value="NZ_CCRF01000044.1"/>
</dbReference>
<dbReference type="SUPFAM" id="SSF51735">
    <property type="entry name" value="NAD(P)-binding Rossmann-fold domains"/>
    <property type="match status" value="1"/>
</dbReference>
<dbReference type="InterPro" id="IPR036291">
    <property type="entry name" value="NAD(P)-bd_dom_sf"/>
</dbReference>
<gene>
    <name evidence="2" type="primary">yhfK</name>
    <name evidence="2" type="ORF">BT1A1_1350</name>
</gene>